<keyword evidence="4" id="KW-1185">Reference proteome</keyword>
<dbReference type="EMBL" id="SOCA01000001">
    <property type="protein sequence ID" value="TDU80809.1"/>
    <property type="molecule type" value="Genomic_DNA"/>
</dbReference>
<evidence type="ECO:0000256" key="1">
    <source>
        <dbReference type="SAM" id="Phobius"/>
    </source>
</evidence>
<keyword evidence="1" id="KW-1133">Transmembrane helix</keyword>
<organism evidence="3 4">
    <name type="scientific">Prosthecobacter fusiformis</name>
    <dbReference type="NCBI Taxonomy" id="48464"/>
    <lineage>
        <taxon>Bacteria</taxon>
        <taxon>Pseudomonadati</taxon>
        <taxon>Verrucomicrobiota</taxon>
        <taxon>Verrucomicrobiia</taxon>
        <taxon>Verrucomicrobiales</taxon>
        <taxon>Verrucomicrobiaceae</taxon>
        <taxon>Prosthecobacter</taxon>
    </lineage>
</organism>
<dbReference type="Pfam" id="PF05226">
    <property type="entry name" value="CHASE2"/>
    <property type="match status" value="1"/>
</dbReference>
<evidence type="ECO:0000313" key="4">
    <source>
        <dbReference type="Proteomes" id="UP000295662"/>
    </source>
</evidence>
<comment type="caution">
    <text evidence="3">The sequence shown here is derived from an EMBL/GenBank/DDBJ whole genome shotgun (WGS) entry which is preliminary data.</text>
</comment>
<feature type="transmembrane region" description="Helical" evidence="1">
    <location>
        <begin position="386"/>
        <end position="402"/>
    </location>
</feature>
<dbReference type="Proteomes" id="UP000295662">
    <property type="component" value="Unassembled WGS sequence"/>
</dbReference>
<dbReference type="AlphaFoldDB" id="A0A4R7SQE2"/>
<evidence type="ECO:0000313" key="3">
    <source>
        <dbReference type="EMBL" id="TDU80809.1"/>
    </source>
</evidence>
<proteinExistence type="predicted"/>
<gene>
    <name evidence="3" type="ORF">EI77_00107</name>
</gene>
<accession>A0A4R7SQE2</accession>
<dbReference type="RefSeq" id="WP_133792805.1">
    <property type="nucleotide sequence ID" value="NZ_SOCA01000001.1"/>
</dbReference>
<sequence length="424" mass="45946">MLQRLLLTLLLLAITAGFLDHRQKAGSFQKVDQAFLDFMVANARENFDKSLPDHDGVVLVELRAEDHAEYASWPPPPLDWQTLVRGLQEYDPEVLVIATPLNWGRPTPDFAPALADALLPFTSVILGVEAQLADGETSAPAFLGDLDSLLPRFIQVDGDASRVPSLASLITAPDAAVRASSEMGLLCLRQEKGTRRLPYAVKDQDAFIPTLLAQTLARHSHSPYSSGHRLHLGAGAGAYLQEGRYVPLRPSGEFIVTPQATVPTVNALHLMAGSLADAVSDTEKALLAKADILVLGITQAESLEGPPSLPRLYAQAFHHLLGLPRLQKLGSLGQWIIQILAVLAALWLIMRVPPEKVLKSGLFLFFLAFIGAYLLFQASLISFSPVPPSVILVLGMLLGRFWRKKETTISLSPSSPASQDTVAT</sequence>
<feature type="transmembrane region" description="Helical" evidence="1">
    <location>
        <begin position="332"/>
        <end position="350"/>
    </location>
</feature>
<evidence type="ECO:0000259" key="2">
    <source>
        <dbReference type="Pfam" id="PF05226"/>
    </source>
</evidence>
<feature type="transmembrane region" description="Helical" evidence="1">
    <location>
        <begin position="362"/>
        <end position="380"/>
    </location>
</feature>
<dbReference type="OrthoDB" id="188630at2"/>
<name>A0A4R7SQE2_9BACT</name>
<reference evidence="3 4" key="1">
    <citation type="submission" date="2019-03" db="EMBL/GenBank/DDBJ databases">
        <title>Genomic Encyclopedia of Archaeal and Bacterial Type Strains, Phase II (KMG-II): from individual species to whole genera.</title>
        <authorList>
            <person name="Goeker M."/>
        </authorList>
    </citation>
    <scope>NUCLEOTIDE SEQUENCE [LARGE SCALE GENOMIC DNA]</scope>
    <source>
        <strain evidence="3 4">ATCC 25309</strain>
    </source>
</reference>
<dbReference type="InterPro" id="IPR007890">
    <property type="entry name" value="CHASE2"/>
</dbReference>
<keyword evidence="1" id="KW-0472">Membrane</keyword>
<feature type="domain" description="CHASE2" evidence="2">
    <location>
        <begin position="21"/>
        <end position="356"/>
    </location>
</feature>
<protein>
    <submittedName>
        <fullName evidence="3">CHASE2 domain-containing sensor protein</fullName>
    </submittedName>
</protein>
<keyword evidence="1" id="KW-0812">Transmembrane</keyword>